<evidence type="ECO:0000313" key="6">
    <source>
        <dbReference type="Proteomes" id="UP000762676"/>
    </source>
</evidence>
<evidence type="ECO:0000256" key="1">
    <source>
        <dbReference type="ARBA" id="ARBA00022536"/>
    </source>
</evidence>
<evidence type="ECO:0000256" key="3">
    <source>
        <dbReference type="PROSITE-ProRule" id="PRU00076"/>
    </source>
</evidence>
<evidence type="ECO:0000313" key="5">
    <source>
        <dbReference type="EMBL" id="GFR62850.1"/>
    </source>
</evidence>
<reference evidence="5 6" key="1">
    <citation type="journal article" date="2021" name="Elife">
        <title>Chloroplast acquisition without the gene transfer in kleptoplastic sea slugs, Plakobranchus ocellatus.</title>
        <authorList>
            <person name="Maeda T."/>
            <person name="Takahashi S."/>
            <person name="Yoshida T."/>
            <person name="Shimamura S."/>
            <person name="Takaki Y."/>
            <person name="Nagai Y."/>
            <person name="Toyoda A."/>
            <person name="Suzuki Y."/>
            <person name="Arimoto A."/>
            <person name="Ishii H."/>
            <person name="Satoh N."/>
            <person name="Nishiyama T."/>
            <person name="Hasebe M."/>
            <person name="Maruyama T."/>
            <person name="Minagawa J."/>
            <person name="Obokata J."/>
            <person name="Shigenobu S."/>
        </authorList>
    </citation>
    <scope>NUCLEOTIDE SEQUENCE [LARGE SCALE GENOMIC DNA]</scope>
</reference>
<keyword evidence="1 3" id="KW-0245">EGF-like domain</keyword>
<comment type="caution">
    <text evidence="3">Lacks conserved residue(s) required for the propagation of feature annotation.</text>
</comment>
<dbReference type="InterPro" id="IPR001881">
    <property type="entry name" value="EGF-like_Ca-bd_dom"/>
</dbReference>
<dbReference type="PROSITE" id="PS00010">
    <property type="entry name" value="ASX_HYDROXYL"/>
    <property type="match status" value="1"/>
</dbReference>
<protein>
    <submittedName>
        <fullName evidence="5">Nidogen-2</fullName>
    </submittedName>
</protein>
<dbReference type="EMBL" id="BMAT01007359">
    <property type="protein sequence ID" value="GFR62850.1"/>
    <property type="molecule type" value="Genomic_DNA"/>
</dbReference>
<dbReference type="InterPro" id="IPR049883">
    <property type="entry name" value="NOTCH1_EGF-like"/>
</dbReference>
<dbReference type="SMART" id="SM00179">
    <property type="entry name" value="EGF_CA"/>
    <property type="match status" value="1"/>
</dbReference>
<keyword evidence="2" id="KW-1015">Disulfide bond</keyword>
<dbReference type="InterPro" id="IPR018097">
    <property type="entry name" value="EGF_Ca-bd_CS"/>
</dbReference>
<dbReference type="GO" id="GO:0005509">
    <property type="term" value="F:calcium ion binding"/>
    <property type="evidence" value="ECO:0007669"/>
    <property type="project" value="InterPro"/>
</dbReference>
<dbReference type="InterPro" id="IPR000152">
    <property type="entry name" value="EGF-type_Asp/Asn_hydroxyl_site"/>
</dbReference>
<dbReference type="InterPro" id="IPR000742">
    <property type="entry name" value="EGF"/>
</dbReference>
<dbReference type="PROSITE" id="PS50026">
    <property type="entry name" value="EGF_3"/>
    <property type="match status" value="1"/>
</dbReference>
<dbReference type="PROSITE" id="PS01187">
    <property type="entry name" value="EGF_CA"/>
    <property type="match status" value="1"/>
</dbReference>
<comment type="caution">
    <text evidence="5">The sequence shown here is derived from an EMBL/GenBank/DDBJ whole genome shotgun (WGS) entry which is preliminary data.</text>
</comment>
<sequence length="312" mass="36226">MRKVHVCGLPICSFKVYGLDNIFVDMRNINVGGFVNMRNINVGSFVEMRRCNVGGFVDRRRCNSLDLWGRRGDLRAEEAVFCRHAYLSEADLTSSYIAIPVHSLMLSHQAFFCRPRLRLPSTVPWRIVLERLSCLVTCPNQASFRRFTVASKDPCYGRKTEGSVPSPVALREDKGNPCRHLKDRTCKWLPYENRDLESLRRNRFNITCECHKDRRGFRWSSRFKLCVDVDECTEKDVKCKANRICQNSVGSFACVCRMGTQYDEKKQLCVEHVPLPAHNYHRSSRVRAVKQKTALRRFLEYIFGLREDTTPK</sequence>
<organism evidence="5 6">
    <name type="scientific">Elysia marginata</name>
    <dbReference type="NCBI Taxonomy" id="1093978"/>
    <lineage>
        <taxon>Eukaryota</taxon>
        <taxon>Metazoa</taxon>
        <taxon>Spiralia</taxon>
        <taxon>Lophotrochozoa</taxon>
        <taxon>Mollusca</taxon>
        <taxon>Gastropoda</taxon>
        <taxon>Heterobranchia</taxon>
        <taxon>Euthyneura</taxon>
        <taxon>Panpulmonata</taxon>
        <taxon>Sacoglossa</taxon>
        <taxon>Placobranchoidea</taxon>
        <taxon>Plakobranchidae</taxon>
        <taxon>Elysia</taxon>
    </lineage>
</organism>
<dbReference type="AlphaFoldDB" id="A0AAV4EQI4"/>
<feature type="domain" description="EGF-like" evidence="4">
    <location>
        <begin position="228"/>
        <end position="270"/>
    </location>
</feature>
<dbReference type="CDD" id="cd00054">
    <property type="entry name" value="EGF_CA"/>
    <property type="match status" value="1"/>
</dbReference>
<gene>
    <name evidence="5" type="ORF">ElyMa_003591700</name>
</gene>
<accession>A0AAV4EQI4</accession>
<dbReference type="Gene3D" id="2.10.25.10">
    <property type="entry name" value="Laminin"/>
    <property type="match status" value="1"/>
</dbReference>
<evidence type="ECO:0000259" key="4">
    <source>
        <dbReference type="PROSITE" id="PS50026"/>
    </source>
</evidence>
<evidence type="ECO:0000256" key="2">
    <source>
        <dbReference type="ARBA" id="ARBA00023157"/>
    </source>
</evidence>
<dbReference type="Proteomes" id="UP000762676">
    <property type="component" value="Unassembled WGS sequence"/>
</dbReference>
<name>A0AAV4EQI4_9GAST</name>
<keyword evidence="6" id="KW-1185">Reference proteome</keyword>
<proteinExistence type="predicted"/>
<dbReference type="Pfam" id="PF07645">
    <property type="entry name" value="EGF_CA"/>
    <property type="match status" value="1"/>
</dbReference>
<dbReference type="SUPFAM" id="SSF57196">
    <property type="entry name" value="EGF/Laminin"/>
    <property type="match status" value="1"/>
</dbReference>